<dbReference type="GO" id="GO:0009435">
    <property type="term" value="P:NAD+ biosynthetic process"/>
    <property type="evidence" value="ECO:0007669"/>
    <property type="project" value="InterPro"/>
</dbReference>
<name>A0AAE9DZ19_CAEBR</name>
<dbReference type="SUPFAM" id="SSF52374">
    <property type="entry name" value="Nucleotidylyl transferase"/>
    <property type="match status" value="1"/>
</dbReference>
<dbReference type="Proteomes" id="UP000829354">
    <property type="component" value="Chromosome I"/>
</dbReference>
<proteinExistence type="inferred from homology"/>
<dbReference type="InterPro" id="IPR004821">
    <property type="entry name" value="Cyt_trans-like"/>
</dbReference>
<dbReference type="GO" id="GO:0000309">
    <property type="term" value="F:nicotinamide-nucleotide adenylyltransferase activity"/>
    <property type="evidence" value="ECO:0007669"/>
    <property type="project" value="UniProtKB-EC"/>
</dbReference>
<reference evidence="9 10" key="1">
    <citation type="submission" date="2022-04" db="EMBL/GenBank/DDBJ databases">
        <title>Chromosome-level reference genomes for two strains of Caenorhabditis briggsae: an improved platform for comparative genomics.</title>
        <authorList>
            <person name="Stevens L."/>
            <person name="Andersen E."/>
        </authorList>
    </citation>
    <scope>NUCLEOTIDE SEQUENCE [LARGE SCALE GENOMIC DNA]</scope>
    <source>
        <strain evidence="9">VX34</strain>
        <tissue evidence="9">Whole-organism</tissue>
    </source>
</reference>
<keyword evidence="6 7" id="KW-0520">NAD</keyword>
<evidence type="ECO:0000256" key="5">
    <source>
        <dbReference type="ARBA" id="ARBA00022840"/>
    </source>
</evidence>
<dbReference type="PANTHER" id="PTHR12039:SF0">
    <property type="entry name" value="NICOTINAMIDE-NUCLEOTIDE ADENYLYLTRANSFERASE"/>
    <property type="match status" value="1"/>
</dbReference>
<dbReference type="InterPro" id="IPR005248">
    <property type="entry name" value="NadD/NMNAT"/>
</dbReference>
<gene>
    <name evidence="9" type="ORF">L5515_000118</name>
</gene>
<dbReference type="Gene3D" id="3.40.50.620">
    <property type="entry name" value="HUPs"/>
    <property type="match status" value="1"/>
</dbReference>
<keyword evidence="5 7" id="KW-0067">ATP-binding</keyword>
<comment type="catalytic activity">
    <reaction evidence="7">
        <text>nicotinate beta-D-ribonucleotide + ATP + H(+) = deamido-NAD(+) + diphosphate</text>
        <dbReference type="Rhea" id="RHEA:22860"/>
        <dbReference type="ChEBI" id="CHEBI:15378"/>
        <dbReference type="ChEBI" id="CHEBI:30616"/>
        <dbReference type="ChEBI" id="CHEBI:33019"/>
        <dbReference type="ChEBI" id="CHEBI:57502"/>
        <dbReference type="ChEBI" id="CHEBI:58437"/>
        <dbReference type="EC" id="2.7.7.18"/>
    </reaction>
</comment>
<dbReference type="PANTHER" id="PTHR12039">
    <property type="entry name" value="NICOTINAMIDE MONONUCLEOTIDE ADENYLYLTRANSFERASE"/>
    <property type="match status" value="1"/>
</dbReference>
<evidence type="ECO:0000256" key="7">
    <source>
        <dbReference type="RuleBase" id="RU362021"/>
    </source>
</evidence>
<keyword evidence="10" id="KW-1185">Reference proteome</keyword>
<organism evidence="9 10">
    <name type="scientific">Caenorhabditis briggsae</name>
    <dbReference type="NCBI Taxonomy" id="6238"/>
    <lineage>
        <taxon>Eukaryota</taxon>
        <taxon>Metazoa</taxon>
        <taxon>Ecdysozoa</taxon>
        <taxon>Nematoda</taxon>
        <taxon>Chromadorea</taxon>
        <taxon>Rhabditida</taxon>
        <taxon>Rhabditina</taxon>
        <taxon>Rhabditomorpha</taxon>
        <taxon>Rhabditoidea</taxon>
        <taxon>Rhabditidae</taxon>
        <taxon>Peloderinae</taxon>
        <taxon>Caenorhabditis</taxon>
    </lineage>
</organism>
<dbReference type="GO" id="GO:0005524">
    <property type="term" value="F:ATP binding"/>
    <property type="evidence" value="ECO:0007669"/>
    <property type="project" value="UniProtKB-KW"/>
</dbReference>
<keyword evidence="3 7" id="KW-0548">Nucleotidyltransferase</keyword>
<comment type="catalytic activity">
    <reaction evidence="7">
        <text>beta-nicotinamide D-ribonucleotide + ATP + H(+) = diphosphate + NAD(+)</text>
        <dbReference type="Rhea" id="RHEA:21360"/>
        <dbReference type="ChEBI" id="CHEBI:14649"/>
        <dbReference type="ChEBI" id="CHEBI:15378"/>
        <dbReference type="ChEBI" id="CHEBI:30616"/>
        <dbReference type="ChEBI" id="CHEBI:33019"/>
        <dbReference type="ChEBI" id="CHEBI:57540"/>
        <dbReference type="EC" id="2.7.7.1"/>
    </reaction>
</comment>
<accession>A0AAE9DZ19</accession>
<dbReference type="InterPro" id="IPR051182">
    <property type="entry name" value="Euk_NMN_adenylyltrnsfrase"/>
</dbReference>
<evidence type="ECO:0000256" key="1">
    <source>
        <dbReference type="ARBA" id="ARBA00022642"/>
    </source>
</evidence>
<evidence type="ECO:0000259" key="8">
    <source>
        <dbReference type="Pfam" id="PF01467"/>
    </source>
</evidence>
<keyword evidence="4 7" id="KW-0547">Nucleotide-binding</keyword>
<comment type="similarity">
    <text evidence="7">Belongs to the eukaryotic NMN adenylyltransferase family.</text>
</comment>
<dbReference type="NCBIfam" id="TIGR00482">
    <property type="entry name" value="nicotinate (nicotinamide) nucleotide adenylyltransferase"/>
    <property type="match status" value="1"/>
</dbReference>
<dbReference type="EC" id="2.7.7.18" evidence="7"/>
<evidence type="ECO:0000256" key="4">
    <source>
        <dbReference type="ARBA" id="ARBA00022741"/>
    </source>
</evidence>
<sequence>MKRVALLAVGSFNPPTIAHLRMLEVARCHLESKDTQVVEGIMSPVADSYNNKSTLIKANHRLEMVRAATKSSEWIRADGWECTRATWTRTLDVLAHHREQVQAKFGSDVGLMLVVGGDVVDSFTRILPDGSNLWKSADIIKIITEFGLLVLSRDQSHPMATIEKMSEIPKNLAEKIEMIVDDVCPVSVVSSTRLRAAISAKKSIKYATPDEVIDYIRINDLYRSS</sequence>
<keyword evidence="1 7" id="KW-0662">Pyridine nucleotide biosynthesis</keyword>
<dbReference type="AlphaFoldDB" id="A0AAE9DZ19"/>
<dbReference type="EMBL" id="CP092620">
    <property type="protein sequence ID" value="UMM10258.1"/>
    <property type="molecule type" value="Genomic_DNA"/>
</dbReference>
<dbReference type="Pfam" id="PF01467">
    <property type="entry name" value="CTP_transf_like"/>
    <property type="match status" value="1"/>
</dbReference>
<feature type="domain" description="Cytidyltransferase-like" evidence="8">
    <location>
        <begin position="7"/>
        <end position="196"/>
    </location>
</feature>
<dbReference type="FunFam" id="3.40.50.620:FF:000346">
    <property type="entry name" value="Nicotinamide-nucleotide adenylyltransferase"/>
    <property type="match status" value="1"/>
</dbReference>
<evidence type="ECO:0000313" key="9">
    <source>
        <dbReference type="EMBL" id="UMM10258.1"/>
    </source>
</evidence>
<dbReference type="EC" id="2.7.7.1" evidence="7"/>
<evidence type="ECO:0000256" key="6">
    <source>
        <dbReference type="ARBA" id="ARBA00023027"/>
    </source>
</evidence>
<evidence type="ECO:0000313" key="10">
    <source>
        <dbReference type="Proteomes" id="UP000829354"/>
    </source>
</evidence>
<comment type="pathway">
    <text evidence="7">Cofactor biosynthesis; NAD(+) biosynthesis; NAD(+) from nicotinamide D-ribonucleotide: step 1/1.</text>
</comment>
<dbReference type="GO" id="GO:0004515">
    <property type="term" value="F:nicotinate-nucleotide adenylyltransferase activity"/>
    <property type="evidence" value="ECO:0007669"/>
    <property type="project" value="UniProtKB-EC"/>
</dbReference>
<keyword evidence="2 7" id="KW-0808">Transferase</keyword>
<evidence type="ECO:0000256" key="2">
    <source>
        <dbReference type="ARBA" id="ARBA00022679"/>
    </source>
</evidence>
<protein>
    <recommendedName>
        <fullName evidence="7">Nicotinamide-nucleotide adenylyltransferase</fullName>
        <ecNumber evidence="7">2.7.7.1</ecNumber>
        <ecNumber evidence="7">2.7.7.18</ecNumber>
    </recommendedName>
</protein>
<evidence type="ECO:0000256" key="3">
    <source>
        <dbReference type="ARBA" id="ARBA00022695"/>
    </source>
</evidence>
<dbReference type="InterPro" id="IPR014729">
    <property type="entry name" value="Rossmann-like_a/b/a_fold"/>
</dbReference>